<dbReference type="EC" id="2.4.1.150" evidence="12"/>
<organism evidence="25 26">
    <name type="scientific">Eleutherodactylus coqui</name>
    <name type="common">Puerto Rican coqui</name>
    <dbReference type="NCBI Taxonomy" id="57060"/>
    <lineage>
        <taxon>Eukaryota</taxon>
        <taxon>Metazoa</taxon>
        <taxon>Chordata</taxon>
        <taxon>Craniata</taxon>
        <taxon>Vertebrata</taxon>
        <taxon>Euteleostomi</taxon>
        <taxon>Amphibia</taxon>
        <taxon>Batrachia</taxon>
        <taxon>Anura</taxon>
        <taxon>Neobatrachia</taxon>
        <taxon>Hyloidea</taxon>
        <taxon>Eleutherodactylidae</taxon>
        <taxon>Eleutherodactylinae</taxon>
        <taxon>Eleutherodactylus</taxon>
        <taxon>Eleutherodactylus</taxon>
    </lineage>
</organism>
<dbReference type="GO" id="GO:0047225">
    <property type="term" value="F:acetylgalactosaminyl-O-glycosyl-glycoprotein beta-1,6-N-acetylglucosaminyltransferase activity"/>
    <property type="evidence" value="ECO:0007669"/>
    <property type="project" value="UniProtKB-EC"/>
</dbReference>
<dbReference type="GO" id="GO:0000139">
    <property type="term" value="C:Golgi membrane"/>
    <property type="evidence" value="ECO:0007669"/>
    <property type="project" value="UniProtKB-SubCell"/>
</dbReference>
<evidence type="ECO:0000256" key="21">
    <source>
        <dbReference type="ARBA" id="ARBA00049911"/>
    </source>
</evidence>
<dbReference type="EMBL" id="WNTK01000002">
    <property type="protein sequence ID" value="KAG9489465.1"/>
    <property type="molecule type" value="Genomic_DNA"/>
</dbReference>
<keyword evidence="4" id="KW-0808">Transferase</keyword>
<comment type="catalytic activity">
    <reaction evidence="18">
        <text>3-O-[N-acetyl-beta-D-glucosaminyl-(1-&gt;3)-N-acetyl-alpha-D-galactosaminyl]-L-seryl-[protein] + UDP-N-acetyl-alpha-D-glucosamine = 3-O-[N-acetyl-beta-D-glucosaminyl-(1-&gt;3)-[N-acetyl-beta-D-glucosaminyl-(1-&gt;6)]-N-acetyl-alpha-D-galactosaminyl]-L-seryl-[protein] + UDP + H(+)</text>
        <dbReference type="Rhea" id="RHEA:56188"/>
        <dbReference type="Rhea" id="RHEA-COMP:11691"/>
        <dbReference type="Rhea" id="RHEA-COMP:14412"/>
        <dbReference type="ChEBI" id="CHEBI:15378"/>
        <dbReference type="ChEBI" id="CHEBI:57705"/>
        <dbReference type="ChEBI" id="CHEBI:58223"/>
        <dbReference type="ChEBI" id="CHEBI:87079"/>
        <dbReference type="ChEBI" id="CHEBI:139581"/>
        <dbReference type="EC" id="2.4.1.148"/>
    </reaction>
</comment>
<evidence type="ECO:0000256" key="2">
    <source>
        <dbReference type="ARBA" id="ARBA00004922"/>
    </source>
</evidence>
<evidence type="ECO:0000256" key="14">
    <source>
        <dbReference type="ARBA" id="ARBA00038948"/>
    </source>
</evidence>
<dbReference type="GO" id="GO:0003829">
    <property type="term" value="F:beta-1,3-galactosyl-O-glycosyl-glycoprotein beta-1,6-N-acetylglucosaminyltransferase activity"/>
    <property type="evidence" value="ECO:0007669"/>
    <property type="project" value="UniProtKB-EC"/>
</dbReference>
<evidence type="ECO:0000256" key="23">
    <source>
        <dbReference type="SAM" id="MobiDB-lite"/>
    </source>
</evidence>
<evidence type="ECO:0000256" key="12">
    <source>
        <dbReference type="ARBA" id="ARBA00038907"/>
    </source>
</evidence>
<dbReference type="GO" id="GO:0008109">
    <property type="term" value="F:N-acetyllactosaminide beta-1,6-N-acetylglucosaminyltransferase activity"/>
    <property type="evidence" value="ECO:0007669"/>
    <property type="project" value="UniProtKB-EC"/>
</dbReference>
<dbReference type="OrthoDB" id="2019572at2759"/>
<comment type="similarity">
    <text evidence="11">Belongs to the glycosyltransferase 14 family.</text>
</comment>
<proteinExistence type="inferred from homology"/>
<evidence type="ECO:0000256" key="15">
    <source>
        <dbReference type="ARBA" id="ARBA00039292"/>
    </source>
</evidence>
<feature type="transmembrane region" description="Helical" evidence="24">
    <location>
        <begin position="12"/>
        <end position="31"/>
    </location>
</feature>
<feature type="region of interest" description="Disordered" evidence="23">
    <location>
        <begin position="255"/>
        <end position="280"/>
    </location>
</feature>
<evidence type="ECO:0000256" key="19">
    <source>
        <dbReference type="ARBA" id="ARBA00049870"/>
    </source>
</evidence>
<keyword evidence="8 24" id="KW-0472">Membrane</keyword>
<evidence type="ECO:0000256" key="3">
    <source>
        <dbReference type="ARBA" id="ARBA00022676"/>
    </source>
</evidence>
<evidence type="ECO:0000256" key="22">
    <source>
        <dbReference type="ARBA" id="ARBA00055416"/>
    </source>
</evidence>
<dbReference type="PANTHER" id="PTHR19297">
    <property type="entry name" value="GLYCOSYLTRANSFERASE 14 FAMILY MEMBER"/>
    <property type="match status" value="1"/>
</dbReference>
<evidence type="ECO:0000256" key="1">
    <source>
        <dbReference type="ARBA" id="ARBA00004323"/>
    </source>
</evidence>
<keyword evidence="9" id="KW-1015">Disulfide bond</keyword>
<sequence>MLLSDLRRGRSFSLLKLLSFAFLTLSGTIFIKHMRNPCTVKDFDDQVDNARNQYCRNEVYNLLSLRPQEQGELNCSKIIRGDSDAIKQGMQINAVFKEKHKHLNEQDYVNMGNNCKYFKDFRKYITIPMSKEEEDFPIAYSMVVHNNIYMFERLLRTIYAPQNIYCVHVDEKSPEQFKAAVRAIASCFDNVFVASKLVRVVYASWSRVQADLNCMEDLLKSNVPWKYLLNTCGTDFPLKTNAEIVRALKTLNGKNTMESEKPSEGKKGRWKHHHEEGDHISETKIEKLPPPIDTPMFTGNAYIVVSSDFVKYLFEDPQVQKFIEWCKDTYSPDEHLWATLNRMPAVPGSSPHNDKYQLSDMNAMARMVKWSYNEGQVDKGAAYPPCTGVHRRAVCVYGTGDLGWILKQHHLLANKFDAEVDNVAVFCLEEYLRHKTIFKNNL</sequence>
<keyword evidence="10" id="KW-0325">Glycoprotein</keyword>
<evidence type="ECO:0000256" key="17">
    <source>
        <dbReference type="ARBA" id="ARBA00047621"/>
    </source>
</evidence>
<evidence type="ECO:0000256" key="7">
    <source>
        <dbReference type="ARBA" id="ARBA00022989"/>
    </source>
</evidence>
<evidence type="ECO:0000313" key="25">
    <source>
        <dbReference type="EMBL" id="KAG9489465.1"/>
    </source>
</evidence>
<feature type="compositionally biased region" description="Basic and acidic residues" evidence="23">
    <location>
        <begin position="257"/>
        <end position="280"/>
    </location>
</feature>
<keyword evidence="3" id="KW-0328">Glycosyltransferase</keyword>
<evidence type="ECO:0000256" key="20">
    <source>
        <dbReference type="ARBA" id="ARBA00049876"/>
    </source>
</evidence>
<dbReference type="AlphaFoldDB" id="A0A8J6FMQ7"/>
<comment type="subcellular location">
    <subcellularLocation>
        <location evidence="1">Golgi apparatus membrane</location>
        <topology evidence="1">Single-pass type II membrane protein</topology>
    </subcellularLocation>
</comment>
<evidence type="ECO:0000256" key="13">
    <source>
        <dbReference type="ARBA" id="ARBA00038912"/>
    </source>
</evidence>
<dbReference type="EC" id="2.4.1.148" evidence="13"/>
<evidence type="ECO:0000256" key="11">
    <source>
        <dbReference type="ARBA" id="ARBA00038150"/>
    </source>
</evidence>
<dbReference type="InterPro" id="IPR003406">
    <property type="entry name" value="Glyco_trans_14"/>
</dbReference>
<comment type="function">
    <text evidence="22">Glycosyltransferase that can synthesize all known mucin beta 6 N-acetylglucosaminides. Mediates core 2 and core 4 O-glycan branching, 2 important steps in mucin-type biosynthesis. Also has I-branching enzyme activity by converting linear into branched poly-N-acetyllactosaminoglycans, leading to introduce the blood group I antigen during embryonic development.</text>
</comment>
<dbReference type="Proteomes" id="UP000770717">
    <property type="component" value="Unassembled WGS sequence"/>
</dbReference>
<keyword evidence="6" id="KW-0735">Signal-anchor</keyword>
<keyword evidence="5 24" id="KW-0812">Transmembrane</keyword>
<comment type="catalytic activity">
    <reaction evidence="21">
        <text>a 3-O-[beta-D-galactosyl-(1-&gt;3)-N-acetyl-alpha-D-galactosaminyl]-L-seryl-[protein] + UDP-N-acetyl-alpha-D-glucosamine = 3-O-{beta-D-galactosyl-(1-&gt;3)-[N-acetyl-beta-D-glucosaminyl-(1-&gt;6)]-N-acetyl-alpha-D-galactosaminyl}-L-seryl-[protein] + UDP + H(+)</text>
        <dbReference type="Rhea" id="RHEA:56212"/>
        <dbReference type="Rhea" id="RHEA-COMP:13922"/>
        <dbReference type="Rhea" id="RHEA-COMP:14419"/>
        <dbReference type="ChEBI" id="CHEBI:15378"/>
        <dbReference type="ChEBI" id="CHEBI:57705"/>
        <dbReference type="ChEBI" id="CHEBI:58223"/>
        <dbReference type="ChEBI" id="CHEBI:137949"/>
        <dbReference type="ChEBI" id="CHEBI:139605"/>
        <dbReference type="EC" id="2.4.1.102"/>
    </reaction>
</comment>
<comment type="caution">
    <text evidence="25">The sequence shown here is derived from an EMBL/GenBank/DDBJ whole genome shotgun (WGS) entry which is preliminary data.</text>
</comment>
<keyword evidence="7 24" id="KW-1133">Transmembrane helix</keyword>
<evidence type="ECO:0000256" key="16">
    <source>
        <dbReference type="ARBA" id="ARBA00041719"/>
    </source>
</evidence>
<evidence type="ECO:0000256" key="6">
    <source>
        <dbReference type="ARBA" id="ARBA00022968"/>
    </source>
</evidence>
<keyword evidence="26" id="KW-1185">Reference proteome</keyword>
<comment type="catalytic activity">
    <reaction evidence="19">
        <text>a 3-O-[beta-D-galactosyl-(1-&gt;3)-N-acetyl-alpha-D-galactosaminyl]-L-threonyl-[protein] + UDP-N-acetyl-alpha-D-glucosamine = a 3-O-{beta-D-galactosyl-(1-&gt;3)-[N-acetyl-beta-D-glucosaminyl-(1-&gt;6)]-N-acetyl-alpha-D-galactosaminyl}-L-threonyl-[protein] + UDP + H(+)</text>
        <dbReference type="Rhea" id="RHEA:56216"/>
        <dbReference type="Rhea" id="RHEA-COMP:13923"/>
        <dbReference type="Rhea" id="RHEA-COMP:14420"/>
        <dbReference type="ChEBI" id="CHEBI:15378"/>
        <dbReference type="ChEBI" id="CHEBI:57705"/>
        <dbReference type="ChEBI" id="CHEBI:58223"/>
        <dbReference type="ChEBI" id="CHEBI:137950"/>
        <dbReference type="ChEBI" id="CHEBI:139607"/>
        <dbReference type="EC" id="2.4.1.102"/>
    </reaction>
</comment>
<comment type="catalytic activity">
    <reaction evidence="17">
        <text>a beta-D-Gal-(1-&gt;4)-beta-D-GlcNAc-(1-&gt;3)-beta-D-Gal-(1-&gt;4)-beta-D-GlcNAc derivative + UDP-N-acetyl-alpha-D-glucosamine = a beta-D-Gal-(1-&gt;4)-beta-D-GlcNAc-(1-&gt;3)-[beta-D-GlcNAc-(1-&gt;6)]-beta-D-Gal-(1-&gt;4)-N-acetyl-beta-D-GlcNAc derivative + UDP + H(+)</text>
        <dbReference type="Rhea" id="RHEA:54820"/>
        <dbReference type="ChEBI" id="CHEBI:15378"/>
        <dbReference type="ChEBI" id="CHEBI:57705"/>
        <dbReference type="ChEBI" id="CHEBI:58223"/>
        <dbReference type="ChEBI" id="CHEBI:138371"/>
        <dbReference type="ChEBI" id="CHEBI:138372"/>
        <dbReference type="EC" id="2.4.1.150"/>
    </reaction>
</comment>
<evidence type="ECO:0000256" key="18">
    <source>
        <dbReference type="ARBA" id="ARBA00048927"/>
    </source>
</evidence>
<evidence type="ECO:0000256" key="8">
    <source>
        <dbReference type="ARBA" id="ARBA00023136"/>
    </source>
</evidence>
<comment type="catalytic activity">
    <reaction evidence="20">
        <text>a 3-O-[N-acetyl-beta-D-glucosaminyl-(1-&gt;3)-N-acetyl-alpha-D-galactosaminyl]-L-threonyl-[protein] + UDP-N-acetyl-alpha-D-glucosamine = 3-O-[N-acetyl-beta-D-glucosaminyl-(1-&gt;3)-[N-acetyl-beta-D-glucosaminyl-(1-&gt;6)]-N-acetyl-alpha-D-galactosaminyl]-L-threonyl-[protein] + UDP + H(+)</text>
        <dbReference type="Rhea" id="RHEA:56192"/>
        <dbReference type="Rhea" id="RHEA-COMP:11692"/>
        <dbReference type="Rhea" id="RHEA-COMP:14413"/>
        <dbReference type="ChEBI" id="CHEBI:15378"/>
        <dbReference type="ChEBI" id="CHEBI:57705"/>
        <dbReference type="ChEBI" id="CHEBI:58223"/>
        <dbReference type="ChEBI" id="CHEBI:87080"/>
        <dbReference type="ChEBI" id="CHEBI:139580"/>
        <dbReference type="EC" id="2.4.1.148"/>
    </reaction>
</comment>
<evidence type="ECO:0000256" key="9">
    <source>
        <dbReference type="ARBA" id="ARBA00023157"/>
    </source>
</evidence>
<dbReference type="Pfam" id="PF02485">
    <property type="entry name" value="Branch"/>
    <property type="match status" value="1"/>
</dbReference>
<evidence type="ECO:0000313" key="26">
    <source>
        <dbReference type="Proteomes" id="UP000770717"/>
    </source>
</evidence>
<reference evidence="25" key="1">
    <citation type="thesis" date="2020" institute="ProQuest LLC" country="789 East Eisenhower Parkway, Ann Arbor, MI, USA">
        <title>Comparative Genomics and Chromosome Evolution.</title>
        <authorList>
            <person name="Mudd A.B."/>
        </authorList>
    </citation>
    <scope>NUCLEOTIDE SEQUENCE</scope>
    <source>
        <strain evidence="25">HN-11 Male</strain>
        <tissue evidence="25">Kidney and liver</tissue>
    </source>
</reference>
<evidence type="ECO:0000256" key="24">
    <source>
        <dbReference type="SAM" id="Phobius"/>
    </source>
</evidence>
<accession>A0A8J6FMQ7</accession>
<name>A0A8J6FMQ7_ELECQ</name>
<evidence type="ECO:0000256" key="4">
    <source>
        <dbReference type="ARBA" id="ARBA00022679"/>
    </source>
</evidence>
<dbReference type="PANTHER" id="PTHR19297:SF81">
    <property type="entry name" value="BETA-1,3-GALACTOSYL-O-GLYCOSYL-GLYCOPROTEIN BETA-1,6-N-ACETYLGLUCOSAMINYLTRANSFERASE 3"/>
    <property type="match status" value="1"/>
</dbReference>
<gene>
    <name evidence="25" type="ORF">GDO78_005436</name>
</gene>
<protein>
    <recommendedName>
        <fullName evidence="15">Beta-1,3-galactosyl-O-glycosyl-glycoprotein beta-1,6-N-acetylglucosaminyltransferase 3</fullName>
        <ecNumber evidence="14">2.4.1.102</ecNumber>
        <ecNumber evidence="13">2.4.1.148</ecNumber>
        <ecNumber evidence="12">2.4.1.150</ecNumber>
    </recommendedName>
    <alternativeName>
        <fullName evidence="16">C2GnT-mucin type</fullName>
    </alternativeName>
</protein>
<evidence type="ECO:0000256" key="5">
    <source>
        <dbReference type="ARBA" id="ARBA00022692"/>
    </source>
</evidence>
<comment type="pathway">
    <text evidence="2">Protein modification; protein glycosylation.</text>
</comment>
<dbReference type="EC" id="2.4.1.102" evidence="14"/>
<evidence type="ECO:0000256" key="10">
    <source>
        <dbReference type="ARBA" id="ARBA00023180"/>
    </source>
</evidence>